<feature type="compositionally biased region" description="Basic and acidic residues" evidence="1">
    <location>
        <begin position="355"/>
        <end position="368"/>
    </location>
</feature>
<dbReference type="RefSeq" id="XP_015173637.1">
    <property type="nucleotide sequence ID" value="XM_015318151.1"/>
</dbReference>
<protein>
    <submittedName>
        <fullName evidence="4">Ataxin-7-like protein 1</fullName>
    </submittedName>
</protein>
<feature type="compositionally biased region" description="Low complexity" evidence="1">
    <location>
        <begin position="612"/>
        <end position="622"/>
    </location>
</feature>
<gene>
    <name evidence="4" type="primary">LOC107064952</name>
</gene>
<dbReference type="Proteomes" id="UP000694924">
    <property type="component" value="Unplaced"/>
</dbReference>
<dbReference type="InterPro" id="IPR052237">
    <property type="entry name" value="Ataxin-7-like_regulator"/>
</dbReference>
<evidence type="ECO:0000313" key="4">
    <source>
        <dbReference type="RefSeq" id="XP_015173637.1"/>
    </source>
</evidence>
<accession>A0ABM1I0A0</accession>
<evidence type="ECO:0000256" key="1">
    <source>
        <dbReference type="SAM" id="MobiDB-lite"/>
    </source>
</evidence>
<evidence type="ECO:0000313" key="3">
    <source>
        <dbReference type="Proteomes" id="UP000694924"/>
    </source>
</evidence>
<organism evidence="3 4">
    <name type="scientific">Polistes dominula</name>
    <name type="common">European paper wasp</name>
    <name type="synonym">Vespa dominula</name>
    <dbReference type="NCBI Taxonomy" id="743375"/>
    <lineage>
        <taxon>Eukaryota</taxon>
        <taxon>Metazoa</taxon>
        <taxon>Ecdysozoa</taxon>
        <taxon>Arthropoda</taxon>
        <taxon>Hexapoda</taxon>
        <taxon>Insecta</taxon>
        <taxon>Pterygota</taxon>
        <taxon>Neoptera</taxon>
        <taxon>Endopterygota</taxon>
        <taxon>Hymenoptera</taxon>
        <taxon>Apocrita</taxon>
        <taxon>Aculeata</taxon>
        <taxon>Vespoidea</taxon>
        <taxon>Vespidae</taxon>
        <taxon>Polistinae</taxon>
        <taxon>Polistini</taxon>
        <taxon>Polistes</taxon>
    </lineage>
</organism>
<feature type="compositionally biased region" description="Polar residues" evidence="1">
    <location>
        <begin position="300"/>
        <end position="321"/>
    </location>
</feature>
<feature type="region of interest" description="Disordered" evidence="1">
    <location>
        <begin position="83"/>
        <end position="221"/>
    </location>
</feature>
<evidence type="ECO:0000259" key="2">
    <source>
        <dbReference type="PROSITE" id="PS51505"/>
    </source>
</evidence>
<dbReference type="InterPro" id="IPR013243">
    <property type="entry name" value="SCA7_dom"/>
</dbReference>
<feature type="compositionally biased region" description="Polar residues" evidence="1">
    <location>
        <begin position="119"/>
        <end position="132"/>
    </location>
</feature>
<dbReference type="PANTHER" id="PTHR15117">
    <property type="entry name" value="ATAXIN 7 RELATED"/>
    <property type="match status" value="1"/>
</dbReference>
<feature type="region of interest" description="Disordered" evidence="1">
    <location>
        <begin position="349"/>
        <end position="396"/>
    </location>
</feature>
<keyword evidence="3" id="KW-1185">Reference proteome</keyword>
<feature type="compositionally biased region" description="Low complexity" evidence="1">
    <location>
        <begin position="369"/>
        <end position="396"/>
    </location>
</feature>
<feature type="region of interest" description="Disordered" evidence="1">
    <location>
        <begin position="298"/>
        <end position="327"/>
    </location>
</feature>
<dbReference type="GeneID" id="107064952"/>
<name>A0ABM1I0A0_POLDO</name>
<feature type="compositionally biased region" description="Low complexity" evidence="1">
    <location>
        <begin position="141"/>
        <end position="173"/>
    </location>
</feature>
<feature type="compositionally biased region" description="Low complexity" evidence="1">
    <location>
        <begin position="439"/>
        <end position="449"/>
    </location>
</feature>
<feature type="region of interest" description="Disordered" evidence="1">
    <location>
        <begin position="592"/>
        <end position="634"/>
    </location>
</feature>
<feature type="compositionally biased region" description="Low complexity" evidence="1">
    <location>
        <begin position="183"/>
        <end position="201"/>
    </location>
</feature>
<feature type="domain" description="SCA7" evidence="2">
    <location>
        <begin position="218"/>
        <end position="285"/>
    </location>
</feature>
<feature type="region of interest" description="Disordered" evidence="1">
    <location>
        <begin position="21"/>
        <end position="41"/>
    </location>
</feature>
<dbReference type="PROSITE" id="PS51505">
    <property type="entry name" value="SCA7"/>
    <property type="match status" value="1"/>
</dbReference>
<proteinExistence type="predicted"/>
<sequence>MSGSDSPTFFHGQPWSNWIERIGRDKPLSDEESETKPASTVTRLSSEDIDLYGFCPERDTFYGVVCEICNAIVKPQALIQHMESRHPSSTANFPPPSVPVTKPTVKTPYCKVSKLKKTQPASAQNSSSTKVIHTSAKRNTSVEQQHQQQQQQQQQPSSTSTTSLPVSSSPRSPLETALQTVQTATTSTGNSSLASSSPVKSPGTSGTTRRKRLKADRSLLKDREYDPDRHCGVLNEETGKPCTRSLTCKAHTVSLRRTVIGRSKTFDKLLAEYRAAKEIPSNTRSSKLSVSGTVVPLPSPSVNPISLTTNASTSNVDSEAPSSPPVLSLPDTYPLPKAVDLLYRCLAPHGSTKPTKLEEEYGNEELRSLESSLVEGSASTSSSQTAAAQPSSSTSSMMMAPISVVLPSLSPLPANTEESSVATLIPTASPVPSAPPPTTTTSSGSTSTLQTTSLNSIIVSPMAVVSNDIPSPNSTATPTTVSTPITNSVTTLATTPITAITNPTTPSPSSTIISTSLKADNTFDVDLDDSIDSIYSTTFKDDKTASLRSSNNLLLSPLSRSSYRQFQQASSMSSLNLFEPIDQLEQRHNAGGPINGKRFNHGGNRSSPLGHTTTNTTTTTKPPNKRNKQDYHRQDYSTSIQLEATTTSTPYPNFGDITWSNCHPEPLAVSRWLRITSSRKHYNFNIQ</sequence>
<dbReference type="PANTHER" id="PTHR15117:SF24">
    <property type="entry name" value="SCA7 DOMAIN-CONTAINING PROTEIN"/>
    <property type="match status" value="1"/>
</dbReference>
<dbReference type="Pfam" id="PF08313">
    <property type="entry name" value="SCA7"/>
    <property type="match status" value="1"/>
</dbReference>
<reference evidence="4" key="1">
    <citation type="submission" date="2025-08" db="UniProtKB">
        <authorList>
            <consortium name="RefSeq"/>
        </authorList>
    </citation>
    <scope>IDENTIFICATION</scope>
    <source>
        <tissue evidence="4">Whole body</tissue>
    </source>
</reference>
<dbReference type="Gene3D" id="6.10.140.1270">
    <property type="match status" value="1"/>
</dbReference>
<feature type="compositionally biased region" description="Low complexity" evidence="1">
    <location>
        <begin position="99"/>
        <end position="108"/>
    </location>
</feature>
<feature type="region of interest" description="Disordered" evidence="1">
    <location>
        <begin position="426"/>
        <end position="449"/>
    </location>
</feature>